<name>A0ABV3PJ44_9HYPH</name>
<dbReference type="EMBL" id="JBHGPK010000013">
    <property type="protein sequence ID" value="MFC2252817.1"/>
    <property type="molecule type" value="Genomic_DNA"/>
</dbReference>
<dbReference type="EMBL" id="JBFNQD010000002">
    <property type="protein sequence ID" value="MEW9305660.1"/>
    <property type="molecule type" value="Genomic_DNA"/>
</dbReference>
<accession>A0ABV3PJ44</accession>
<evidence type="ECO:0000313" key="4">
    <source>
        <dbReference type="EMBL" id="MFC2252817.1"/>
    </source>
</evidence>
<reference evidence="4 6" key="2">
    <citation type="submission" date="2024-09" db="EMBL/GenBank/DDBJ databases">
        <title>Description of Labrys sedimenti sp. nov., isolated from a diclofenac-degrading enrichment culture, and genome-based reclassification of Labrys portucalensis as a later heterotypic synonym of Labrys neptuniae.</title>
        <authorList>
            <person name="Tancsics A."/>
            <person name="Csepanyi A."/>
        </authorList>
    </citation>
    <scope>NUCLEOTIDE SEQUENCE [LARGE SCALE GENOMIC DNA]</scope>
    <source>
        <strain evidence="4 6">LMG 23412</strain>
    </source>
</reference>
<evidence type="ECO:0000256" key="1">
    <source>
        <dbReference type="SAM" id="MobiDB-lite"/>
    </source>
</evidence>
<feature type="region of interest" description="Disordered" evidence="1">
    <location>
        <begin position="1"/>
        <end position="25"/>
    </location>
</feature>
<evidence type="ECO:0000313" key="5">
    <source>
        <dbReference type="Proteomes" id="UP001555786"/>
    </source>
</evidence>
<dbReference type="InterPro" id="IPR041649">
    <property type="entry name" value="NepR"/>
</dbReference>
<evidence type="ECO:0000313" key="3">
    <source>
        <dbReference type="EMBL" id="MEW9305660.1"/>
    </source>
</evidence>
<reference evidence="3 5" key="1">
    <citation type="submission" date="2024-07" db="EMBL/GenBank/DDBJ databases">
        <title>Description of Labrys sedimenti sp. nov., isolated from a diclofenac-degrading enrichment culture.</title>
        <authorList>
            <person name="Tancsics A."/>
            <person name="Csepanyi A."/>
        </authorList>
    </citation>
    <scope>NUCLEOTIDE SEQUENCE [LARGE SCALE GENOMIC DNA]</scope>
    <source>
        <strain evidence="3 5">LMG 23578</strain>
    </source>
</reference>
<dbReference type="Proteomes" id="UP001555786">
    <property type="component" value="Unassembled WGS sequence"/>
</dbReference>
<keyword evidence="5" id="KW-1185">Reference proteome</keyword>
<protein>
    <submittedName>
        <fullName evidence="3">NepR family anti-sigma factor</fullName>
    </submittedName>
</protein>
<feature type="domain" description="Anti-sigma factor NepR" evidence="2">
    <location>
        <begin position="29"/>
        <end position="61"/>
    </location>
</feature>
<evidence type="ECO:0000313" key="6">
    <source>
        <dbReference type="Proteomes" id="UP001595190"/>
    </source>
</evidence>
<gene>
    <name evidence="3" type="ORF">ABXS05_08935</name>
    <name evidence="4" type="ORF">ACETRX_24490</name>
</gene>
<dbReference type="Proteomes" id="UP001595190">
    <property type="component" value="Unassembled WGS sequence"/>
</dbReference>
<proteinExistence type="predicted"/>
<sequence length="73" mass="8346">MSRNKKPDEDLPDQSPPDGGKLDPQIRDYVARSLQAHYESIVRAPVPDRFLTLLAELEEQEKKAGEGKDDERR</sequence>
<dbReference type="Pfam" id="PF18557">
    <property type="entry name" value="NepR"/>
    <property type="match status" value="1"/>
</dbReference>
<organism evidence="3 5">
    <name type="scientific">Labrys neptuniae</name>
    <dbReference type="NCBI Taxonomy" id="376174"/>
    <lineage>
        <taxon>Bacteria</taxon>
        <taxon>Pseudomonadati</taxon>
        <taxon>Pseudomonadota</taxon>
        <taxon>Alphaproteobacteria</taxon>
        <taxon>Hyphomicrobiales</taxon>
        <taxon>Xanthobacteraceae</taxon>
        <taxon>Labrys</taxon>
    </lineage>
</organism>
<dbReference type="RefSeq" id="WP_068292011.1">
    <property type="nucleotide sequence ID" value="NZ_JAVSCS010000005.1"/>
</dbReference>
<comment type="caution">
    <text evidence="3">The sequence shown here is derived from an EMBL/GenBank/DDBJ whole genome shotgun (WGS) entry which is preliminary data.</text>
</comment>
<evidence type="ECO:0000259" key="2">
    <source>
        <dbReference type="Pfam" id="PF18557"/>
    </source>
</evidence>